<dbReference type="InterPro" id="IPR004242">
    <property type="entry name" value="Transposase_21"/>
</dbReference>
<accession>A0AAE1JX95</accession>
<organism evidence="5 6">
    <name type="scientific">Acacia crassicarpa</name>
    <name type="common">northern wattle</name>
    <dbReference type="NCBI Taxonomy" id="499986"/>
    <lineage>
        <taxon>Eukaryota</taxon>
        <taxon>Viridiplantae</taxon>
        <taxon>Streptophyta</taxon>
        <taxon>Embryophyta</taxon>
        <taxon>Tracheophyta</taxon>
        <taxon>Spermatophyta</taxon>
        <taxon>Magnoliopsida</taxon>
        <taxon>eudicotyledons</taxon>
        <taxon>Gunneridae</taxon>
        <taxon>Pentapetalae</taxon>
        <taxon>rosids</taxon>
        <taxon>fabids</taxon>
        <taxon>Fabales</taxon>
        <taxon>Fabaceae</taxon>
        <taxon>Caesalpinioideae</taxon>
        <taxon>mimosoid clade</taxon>
        <taxon>Acacieae</taxon>
        <taxon>Acacia</taxon>
    </lineage>
</organism>
<feature type="domain" description="DUF4216" evidence="2">
    <location>
        <begin position="985"/>
        <end position="1055"/>
    </location>
</feature>
<feature type="compositionally biased region" description="Acidic residues" evidence="1">
    <location>
        <begin position="1117"/>
        <end position="1128"/>
    </location>
</feature>
<dbReference type="InterPro" id="IPR029480">
    <property type="entry name" value="Transpos_assoc"/>
</dbReference>
<evidence type="ECO:0008006" key="7">
    <source>
        <dbReference type="Google" id="ProtNLM"/>
    </source>
</evidence>
<feature type="domain" description="Transposase-associated" evidence="4">
    <location>
        <begin position="7"/>
        <end position="85"/>
    </location>
</feature>
<comment type="caution">
    <text evidence="5">The sequence shown here is derived from an EMBL/GenBank/DDBJ whole genome shotgun (WGS) entry which is preliminary data.</text>
</comment>
<evidence type="ECO:0000259" key="2">
    <source>
        <dbReference type="Pfam" id="PF13952"/>
    </source>
</evidence>
<dbReference type="Pfam" id="PF13960">
    <property type="entry name" value="DUF4218"/>
    <property type="match status" value="1"/>
</dbReference>
<dbReference type="Pfam" id="PF13963">
    <property type="entry name" value="Transpos_assoc"/>
    <property type="match status" value="1"/>
</dbReference>
<dbReference type="Pfam" id="PF02992">
    <property type="entry name" value="Transposase_21"/>
    <property type="match status" value="1"/>
</dbReference>
<evidence type="ECO:0000313" key="5">
    <source>
        <dbReference type="EMBL" id="KAK4276107.1"/>
    </source>
</evidence>
<dbReference type="InterPro" id="IPR025312">
    <property type="entry name" value="DUF4216"/>
</dbReference>
<proteinExistence type="predicted"/>
<dbReference type="Pfam" id="PF13952">
    <property type="entry name" value="DUF4216"/>
    <property type="match status" value="1"/>
</dbReference>
<feature type="domain" description="DUF4218" evidence="3">
    <location>
        <begin position="713"/>
        <end position="825"/>
    </location>
</feature>
<protein>
    <recommendedName>
        <fullName evidence="7">Transposase</fullName>
    </recommendedName>
</protein>
<evidence type="ECO:0000259" key="4">
    <source>
        <dbReference type="Pfam" id="PF13963"/>
    </source>
</evidence>
<dbReference type="Proteomes" id="UP001293593">
    <property type="component" value="Unassembled WGS sequence"/>
</dbReference>
<evidence type="ECO:0000313" key="6">
    <source>
        <dbReference type="Proteomes" id="UP001293593"/>
    </source>
</evidence>
<dbReference type="EMBL" id="JAWXYG010000004">
    <property type="protein sequence ID" value="KAK4276107.1"/>
    <property type="molecule type" value="Genomic_DNA"/>
</dbReference>
<evidence type="ECO:0000256" key="1">
    <source>
        <dbReference type="SAM" id="MobiDB-lite"/>
    </source>
</evidence>
<feature type="region of interest" description="Disordered" evidence="1">
    <location>
        <begin position="1114"/>
        <end position="1159"/>
    </location>
</feature>
<name>A0AAE1JX95_9FABA</name>
<gene>
    <name evidence="5" type="ORF">QN277_019096</name>
</gene>
<reference evidence="5" key="1">
    <citation type="submission" date="2023-10" db="EMBL/GenBank/DDBJ databases">
        <title>Chromosome-level genome of the transformable northern wattle, Acacia crassicarpa.</title>
        <authorList>
            <person name="Massaro I."/>
            <person name="Sinha N.R."/>
            <person name="Poethig S."/>
            <person name="Leichty A.R."/>
        </authorList>
    </citation>
    <scope>NUCLEOTIDE SEQUENCE</scope>
    <source>
        <strain evidence="5">Acra3RX</strain>
        <tissue evidence="5">Leaf</tissue>
    </source>
</reference>
<dbReference type="InterPro" id="IPR025452">
    <property type="entry name" value="DUF4218"/>
</dbReference>
<dbReference type="PANTHER" id="PTHR10775:SF193">
    <property type="entry name" value="DUF4216 DOMAIN-CONTAINING PROTEIN"/>
    <property type="match status" value="1"/>
</dbReference>
<dbReference type="AlphaFoldDB" id="A0AAE1JX95"/>
<sequence length="1159" mass="134517">MEGDCDRSWMYNRLTSKKRLTQVFLKGLEEFIEFALAHAANSSTSISCPCVKCRCMQFHDPSEVRIHLCQKGFMPNYECWQFHGEVGQTTSGYYGDSTHRYNFNQYEQLVMDAAGPSIGQYFDPVTHAEPSYMGEEIGAHTQPANMGEDPNPEAERFYKMLQDAQRPLWEGCEHIENSEYSLLSATLATLSLKTDHNMSERNYNEMMQIMNKIVPNDNNLPKDFYQAKKKVKELGLGCEKIHCCPRGCMLYYKDDAERTTCKFCAHERYKVVRNGRKTTFKALSKMHYFPLVPRLQRLYSSQKTAAHMRWHQEHCRDEKFVTHPSDAEAWLNFDEANPLFAGDPRNVRLGLCSDGFAPFNQTGSNYSCWPVIVTPYNLPPSMCMRREFLFLNALIPGPSNPKKKIDVYLRPLIDELKMLWSEGVLTYDVSLSQNFTMRAALMWTINDFPAYRMLSGWQTSGKLACPVCLEQNVGYSLKYSQKVCWFDRHRRFLPIDHPFRNNRKDFKRNVVEHVDRPRRLSGQEIWDRVKYIQSVEEGGASKSPEGYGVEHHWNKRSIFWELPYWKDQLLRHNLDVMHIERNVFCNILHTVMDTKGKTKDTVNARQDIEHICKRPGLHLIKNAANRIFKPKAPYTLNKEQNLQLLEWVKGVRLPDGYASNFKRCVDMNEVKLVGMKSHDCHVFFQRLLPWAFKALPKHILSTLTEFSSLFRAICASELNVDKLRQLEESVPIMLCKLEMVFPPSFFDSMEHLPIHLAYEARVGGPQQYRWMYPFERFLHTLKKKIKNPRYVEGCIAEAFLVEEATKFASYYYPPEVISRWRVVPRNDDGGEPSGHISIFNYPGRVVRKNCRSTLEGIDKKTAEWYILNNCDEAAKYLNHFSNSIRSTNPEMSDSDVYQFMNAEFFKWLRSYFVHHPDAPQDVVWSLSYGAATTVTRIKKYVINGYRFSTVEADKDTECCNYGVCCRGGQADGVEGDYYGILIDIIQLNYKWDNSVTLFKCEWFDNTPRGTKVDKYGNVEIHKSRRYTLSYDPFILAQQAQQVYYTSYPTSRKGWMGVIKTKARNIIPKSKKSETSDDIREPFQADVEHGLAVSVADDDLPTNLFDSTAELELIPINIDDEESDDDEAQEIYSTSESEFDDYETSEEDVQAEVEEQDSSD</sequence>
<keyword evidence="6" id="KW-1185">Reference proteome</keyword>
<dbReference type="PANTHER" id="PTHR10775">
    <property type="entry name" value="OS08G0208400 PROTEIN"/>
    <property type="match status" value="1"/>
</dbReference>
<evidence type="ECO:0000259" key="3">
    <source>
        <dbReference type="Pfam" id="PF13960"/>
    </source>
</evidence>
<feature type="compositionally biased region" description="Acidic residues" evidence="1">
    <location>
        <begin position="1136"/>
        <end position="1159"/>
    </location>
</feature>